<dbReference type="EMBL" id="CP014854">
    <property type="protein sequence ID" value="ASI99324.1"/>
    <property type="molecule type" value="Genomic_DNA"/>
</dbReference>
<protein>
    <recommendedName>
        <fullName evidence="3">KaiC-like domain-containing protein</fullName>
    </recommendedName>
</protein>
<reference evidence="1 2" key="1">
    <citation type="submission" date="2016-03" db="EMBL/GenBank/DDBJ databases">
        <title>Complete genome sequence of Thermococcus celer.</title>
        <authorList>
            <person name="Oger P.M."/>
        </authorList>
    </citation>
    <scope>NUCLEOTIDE SEQUENCE [LARGE SCALE GENOMIC DNA]</scope>
    <source>
        <strain evidence="1 2">Vu 13</strain>
    </source>
</reference>
<dbReference type="InterPro" id="IPR005489">
    <property type="entry name" value="DUF257"/>
</dbReference>
<sequence>MGVLDGLMDSLWGSLKRGETVLIERTDSGDQYFGVYHLIRWGTEEGYTVLVVDILDSFHLLRAKARLAGMDDPILDNVKAIKVGGRIKTGDVVGWIKDISEPVILMEKFKESYGRVLNSENPVLTVVIGLEKLFITSGFSPKNTSALIMAMSGYVGDERRLGVYFLKTKVLQDTGNPLVGLLEDIATTVIGTSKKDKIFEFHVVKSTNRELEGCFLSSNYHNI</sequence>
<proteinExistence type="predicted"/>
<dbReference type="KEGG" id="tce:A3L02_07005"/>
<gene>
    <name evidence="1" type="ORF">A3L02_07005</name>
</gene>
<dbReference type="RefSeq" id="WP_088863258.1">
    <property type="nucleotide sequence ID" value="NZ_CP014854.1"/>
</dbReference>
<name>A0A218P324_THECE</name>
<evidence type="ECO:0000313" key="1">
    <source>
        <dbReference type="EMBL" id="ASI99324.1"/>
    </source>
</evidence>
<evidence type="ECO:0008006" key="3">
    <source>
        <dbReference type="Google" id="ProtNLM"/>
    </source>
</evidence>
<keyword evidence="2" id="KW-1185">Reference proteome</keyword>
<dbReference type="Proteomes" id="UP000197156">
    <property type="component" value="Chromosome"/>
</dbReference>
<evidence type="ECO:0000313" key="2">
    <source>
        <dbReference type="Proteomes" id="UP000197156"/>
    </source>
</evidence>
<dbReference type="GeneID" id="33324495"/>
<dbReference type="OrthoDB" id="100639at2157"/>
<dbReference type="Pfam" id="PF03192">
    <property type="entry name" value="DUF257"/>
    <property type="match status" value="1"/>
</dbReference>
<organism evidence="1 2">
    <name type="scientific">Thermococcus celer Vu 13 = JCM 8558</name>
    <dbReference type="NCBI Taxonomy" id="1293037"/>
    <lineage>
        <taxon>Archaea</taxon>
        <taxon>Methanobacteriati</taxon>
        <taxon>Methanobacteriota</taxon>
        <taxon>Thermococci</taxon>
        <taxon>Thermococcales</taxon>
        <taxon>Thermococcaceae</taxon>
        <taxon>Thermococcus</taxon>
    </lineage>
</organism>
<dbReference type="AlphaFoldDB" id="A0A218P324"/>
<dbReference type="Gene3D" id="3.40.50.11570">
    <property type="entry name" value="Protein of unknown function DUF257"/>
    <property type="match status" value="1"/>
</dbReference>
<accession>A0A218P324</accession>